<reference evidence="9 10" key="1">
    <citation type="submission" date="2016-05" db="EMBL/GenBank/DDBJ databases">
        <title>Paenibacillus oryzae. sp. nov., isolated from the rice root.</title>
        <authorList>
            <person name="Zhang J."/>
            <person name="Zhang X."/>
        </authorList>
    </citation>
    <scope>NUCLEOTIDE SEQUENCE [LARGE SCALE GENOMIC DNA]</scope>
    <source>
        <strain evidence="9 10">1DrF-4</strain>
    </source>
</reference>
<name>A0A1A5YFW9_9BACL</name>
<dbReference type="AlphaFoldDB" id="A0A1A5YFW9"/>
<dbReference type="PANTHER" id="PTHR30193">
    <property type="entry name" value="ABC TRANSPORTER PERMEASE PROTEIN"/>
    <property type="match status" value="1"/>
</dbReference>
<dbReference type="InterPro" id="IPR051393">
    <property type="entry name" value="ABC_transporter_permease"/>
</dbReference>
<evidence type="ECO:0000256" key="3">
    <source>
        <dbReference type="ARBA" id="ARBA00022475"/>
    </source>
</evidence>
<evidence type="ECO:0000313" key="9">
    <source>
        <dbReference type="EMBL" id="OBR64295.1"/>
    </source>
</evidence>
<feature type="transmembrane region" description="Helical" evidence="7">
    <location>
        <begin position="109"/>
        <end position="130"/>
    </location>
</feature>
<comment type="similarity">
    <text evidence="7">Belongs to the binding-protein-dependent transport system permease family.</text>
</comment>
<dbReference type="CDD" id="cd06261">
    <property type="entry name" value="TM_PBP2"/>
    <property type="match status" value="1"/>
</dbReference>
<keyword evidence="3" id="KW-1003">Cell membrane</keyword>
<dbReference type="STRING" id="1844972.A7K91_12285"/>
<dbReference type="InterPro" id="IPR000515">
    <property type="entry name" value="MetI-like"/>
</dbReference>
<keyword evidence="6 7" id="KW-0472">Membrane</keyword>
<dbReference type="PANTHER" id="PTHR30193:SF37">
    <property type="entry name" value="INNER MEMBRANE ABC TRANSPORTER PERMEASE PROTEIN YCJO"/>
    <property type="match status" value="1"/>
</dbReference>
<dbReference type="RefSeq" id="WP_068684818.1">
    <property type="nucleotide sequence ID" value="NZ_LYPA01000065.1"/>
</dbReference>
<comment type="caution">
    <text evidence="9">The sequence shown here is derived from an EMBL/GenBank/DDBJ whole genome shotgun (WGS) entry which is preliminary data.</text>
</comment>
<organism evidence="9 10">
    <name type="scientific">Paenibacillus oryzae</name>
    <dbReference type="NCBI Taxonomy" id="1844972"/>
    <lineage>
        <taxon>Bacteria</taxon>
        <taxon>Bacillati</taxon>
        <taxon>Bacillota</taxon>
        <taxon>Bacilli</taxon>
        <taxon>Bacillales</taxon>
        <taxon>Paenibacillaceae</taxon>
        <taxon>Paenibacillus</taxon>
    </lineage>
</organism>
<dbReference type="SUPFAM" id="SSF161098">
    <property type="entry name" value="MetI-like"/>
    <property type="match status" value="1"/>
</dbReference>
<keyword evidence="5 7" id="KW-1133">Transmembrane helix</keyword>
<keyword evidence="10" id="KW-1185">Reference proteome</keyword>
<evidence type="ECO:0000313" key="10">
    <source>
        <dbReference type="Proteomes" id="UP000092024"/>
    </source>
</evidence>
<evidence type="ECO:0000256" key="7">
    <source>
        <dbReference type="RuleBase" id="RU363032"/>
    </source>
</evidence>
<accession>A0A1A5YFW9</accession>
<evidence type="ECO:0000256" key="6">
    <source>
        <dbReference type="ARBA" id="ARBA00023136"/>
    </source>
</evidence>
<dbReference type="Gene3D" id="1.10.3720.10">
    <property type="entry name" value="MetI-like"/>
    <property type="match status" value="1"/>
</dbReference>
<dbReference type="InterPro" id="IPR035906">
    <property type="entry name" value="MetI-like_sf"/>
</dbReference>
<evidence type="ECO:0000256" key="5">
    <source>
        <dbReference type="ARBA" id="ARBA00022989"/>
    </source>
</evidence>
<proteinExistence type="inferred from homology"/>
<gene>
    <name evidence="9" type="ORF">A7K91_12285</name>
</gene>
<keyword evidence="4 7" id="KW-0812">Transmembrane</keyword>
<dbReference type="GO" id="GO:0005886">
    <property type="term" value="C:plasma membrane"/>
    <property type="evidence" value="ECO:0007669"/>
    <property type="project" value="UniProtKB-SubCell"/>
</dbReference>
<dbReference type="OrthoDB" id="145927at2"/>
<evidence type="ECO:0000256" key="4">
    <source>
        <dbReference type="ARBA" id="ARBA00022692"/>
    </source>
</evidence>
<comment type="subcellular location">
    <subcellularLocation>
        <location evidence="1 7">Cell membrane</location>
        <topology evidence="1 7">Multi-pass membrane protein</topology>
    </subcellularLocation>
</comment>
<dbReference type="Pfam" id="PF00528">
    <property type="entry name" value="BPD_transp_1"/>
    <property type="match status" value="1"/>
</dbReference>
<feature type="transmembrane region" description="Helical" evidence="7">
    <location>
        <begin position="77"/>
        <end position="97"/>
    </location>
</feature>
<evidence type="ECO:0000259" key="8">
    <source>
        <dbReference type="PROSITE" id="PS50928"/>
    </source>
</evidence>
<dbReference type="Proteomes" id="UP000092024">
    <property type="component" value="Unassembled WGS sequence"/>
</dbReference>
<feature type="transmembrane region" description="Helical" evidence="7">
    <location>
        <begin position="12"/>
        <end position="32"/>
    </location>
</feature>
<protein>
    <submittedName>
        <fullName evidence="9">ABC transporter permease</fullName>
    </submittedName>
</protein>
<keyword evidence="2 7" id="KW-0813">Transport</keyword>
<evidence type="ECO:0000256" key="2">
    <source>
        <dbReference type="ARBA" id="ARBA00022448"/>
    </source>
</evidence>
<dbReference type="GO" id="GO:0055085">
    <property type="term" value="P:transmembrane transport"/>
    <property type="evidence" value="ECO:0007669"/>
    <property type="project" value="InterPro"/>
</dbReference>
<feature type="transmembrane region" description="Helical" evidence="7">
    <location>
        <begin position="221"/>
        <end position="240"/>
    </location>
</feature>
<sequence>MLGKMSLRSQKRLLLFSFVTVPLLLLVTFAYYPAMELIRLSFTNWNGISADKAFIGWANYKEVFSNPDIFGVFRNNVAYFVVGIVQNIVAIYFAVVLNSKLKGKKFFRLLLFLPYILNGVAVAYLFGYVFDTTSGSLNYLLGQLGFDKLAETSWLGNTSIVNYSLASIGFWRFMGFNMVIYLAALQSIPNDLYEAASIDGANGWQKFFYITMPNIYKIIELNLFLTVTGALEVFDLPFVLTKGGPGGASETFVMKIIETAFQFNNYGLASAMSVVLLLFVIIVLSIQRYLLNRKGD</sequence>
<feature type="transmembrane region" description="Helical" evidence="7">
    <location>
        <begin position="163"/>
        <end position="184"/>
    </location>
</feature>
<feature type="domain" description="ABC transmembrane type-1" evidence="8">
    <location>
        <begin position="72"/>
        <end position="287"/>
    </location>
</feature>
<dbReference type="EMBL" id="LYPA01000065">
    <property type="protein sequence ID" value="OBR64295.1"/>
    <property type="molecule type" value="Genomic_DNA"/>
</dbReference>
<feature type="transmembrane region" description="Helical" evidence="7">
    <location>
        <begin position="268"/>
        <end position="291"/>
    </location>
</feature>
<dbReference type="PROSITE" id="PS50928">
    <property type="entry name" value="ABC_TM1"/>
    <property type="match status" value="1"/>
</dbReference>
<evidence type="ECO:0000256" key="1">
    <source>
        <dbReference type="ARBA" id="ARBA00004651"/>
    </source>
</evidence>